<protein>
    <submittedName>
        <fullName evidence="1">Uncharacterized protein</fullName>
    </submittedName>
</protein>
<proteinExistence type="predicted"/>
<keyword evidence="3" id="KW-1185">Reference proteome</keyword>
<gene>
    <name evidence="1" type="ORF">VFH_I366720</name>
    <name evidence="2" type="ORF">VFH_I366800</name>
</gene>
<evidence type="ECO:0000313" key="1">
    <source>
        <dbReference type="EMBL" id="CAI8588839.1"/>
    </source>
</evidence>
<evidence type="ECO:0000313" key="2">
    <source>
        <dbReference type="EMBL" id="CAI8588841.1"/>
    </source>
</evidence>
<accession>A0AAV0YSJ3</accession>
<organism evidence="1 3">
    <name type="scientific">Vicia faba</name>
    <name type="common">Broad bean</name>
    <name type="synonym">Faba vulgaris</name>
    <dbReference type="NCBI Taxonomy" id="3906"/>
    <lineage>
        <taxon>Eukaryota</taxon>
        <taxon>Viridiplantae</taxon>
        <taxon>Streptophyta</taxon>
        <taxon>Embryophyta</taxon>
        <taxon>Tracheophyta</taxon>
        <taxon>Spermatophyta</taxon>
        <taxon>Magnoliopsida</taxon>
        <taxon>eudicotyledons</taxon>
        <taxon>Gunneridae</taxon>
        <taxon>Pentapetalae</taxon>
        <taxon>rosids</taxon>
        <taxon>fabids</taxon>
        <taxon>Fabales</taxon>
        <taxon>Fabaceae</taxon>
        <taxon>Papilionoideae</taxon>
        <taxon>50 kb inversion clade</taxon>
        <taxon>NPAAA clade</taxon>
        <taxon>Hologalegina</taxon>
        <taxon>IRL clade</taxon>
        <taxon>Fabeae</taxon>
        <taxon>Vicia</taxon>
    </lineage>
</organism>
<evidence type="ECO:0000313" key="3">
    <source>
        <dbReference type="Proteomes" id="UP001157006"/>
    </source>
</evidence>
<name>A0AAV0YSJ3_VICFA</name>
<reference evidence="1 3" key="1">
    <citation type="submission" date="2023-01" db="EMBL/GenBank/DDBJ databases">
        <authorList>
            <person name="Kreplak J."/>
        </authorList>
    </citation>
    <scope>NUCLEOTIDE SEQUENCE [LARGE SCALE GENOMIC DNA]</scope>
</reference>
<dbReference type="EMBL" id="OX451736">
    <property type="protein sequence ID" value="CAI8588841.1"/>
    <property type="molecule type" value="Genomic_DNA"/>
</dbReference>
<dbReference type="EMBL" id="OX451736">
    <property type="protein sequence ID" value="CAI8588839.1"/>
    <property type="molecule type" value="Genomic_DNA"/>
</dbReference>
<sequence>MYKNLATVFGIPAQFQHFWVFARQKNLTFHPSRPLTCIEESGYIGQLIARISGEFKFEYEAEIITVSGSGTWAELCRVSCGSKTSNLSLHQENFWLLHVGLYRKSTRVV</sequence>
<dbReference type="Proteomes" id="UP001157006">
    <property type="component" value="Chromosome 1L"/>
</dbReference>
<dbReference type="AlphaFoldDB" id="A0AAV0YSJ3"/>